<dbReference type="GO" id="GO:0009236">
    <property type="term" value="P:cobalamin biosynthetic process"/>
    <property type="evidence" value="ECO:0007669"/>
    <property type="project" value="UniProtKB-UniRule"/>
</dbReference>
<dbReference type="PANTHER" id="PTHR44119:SF4">
    <property type="entry name" value="AEROBIC COBALTOCHELATASE SUBUNIT COBN"/>
    <property type="match status" value="1"/>
</dbReference>
<gene>
    <name evidence="4" type="primary">cobN</name>
    <name evidence="4" type="ORF">E4656_06680</name>
</gene>
<dbReference type="EC" id="6.6.1.2" evidence="1"/>
<sequence>MHLFAAKPGGFVDDEGIVDLAQTPGDLVILSAADSTLSALAQAADRLPEDYPSLRLANWMNLVKPAAFDLYQDQVLEQAKVVVVSLLGGARYWEYGHEQLLAWAEADPTRQLILVPGCDAPDYELLTGSTVTPEAAERVWHYLRQGGEDNAEQLLRHLADQWLGWHSDWQAPRTLPHCLIYRPGGREQTLAEWQAQQAPERPVALILFYRSHFQGANTAVVDALLAALEQQGLAPLAAAITSLKEDHCRAEVNALLEQTDAAVVLNTTGFAINRVPARELGNTLGEEAAVLAGQPAVLQVILASSSAEDWEEQPGGLRSRDVAMQVVLPEMDGRVITRAVGFKTEDRYSERCQAPVIRHAPQPDRVAFVAALARRFCALRRKPNHEKRLALVLANYPTSEGRLGNGVGLDTPESTVRILHALAEAGYPLADMPADGAELIAALQGAVTNDTDTRPLRPCWQSLDLATYRHWFDQLPAENRAAVLRRWGEPEADPACRQGRLMLSGIRLGETFVGIQPARGYDIDLVTSYHDADLVPPHNYLAFYFWLRHEYGIDAVIHVGKHGNLEWLPGKGTALSAQCWPDIILGPLPHFYPFIVNDPGEGAQAKRRAQAVIIDHLMPPMTRAESYGDLAELEGLVDEYYQAVGMDPRREEWLRTAIFEQLRRTGLDRELTGIEDPASADEATLLNELDAYLCDIKEAQIRQGLHILGALPETERLADTLVALLRLPRGQAPEQQGLLHNLAHDLHLTDADGNAFNPLDAGATPWQGARPVRLAAQDRSLWRTAADTRERLELLARQLMLDHVLADGDLAALAAELPATARLCRFARQTLLPVLQQSATLELQSLLDGLAGRFVLPGPSGAPSRGRLDTLPTGRNFYTVDSRAIPSPAAWALGQQSARALIERHLQDHGDFPQRLGLSVWGTATMRTGGDDIAQALALMGVRPIWAPGSNRVMDIEVVPSMLLDYPRVDVTLRVSGFFRDAFPNVIRLYDQAVQALAEYEEPGTGNLIRTHVQARQAELQEEGLSAQAAFRQASYRVFGSRPGTYGTGLNNQLDSRRWQTRDDLANTWLGTGHHAYGQTPGDGVPARADLEYQMTRLDAVLQNQDNREHDILDSDPYFQFQGGMAAAVQALSGRQPTIYHADHANPASPRIRTLKEELNRVIRSRVLNPKWIHAMHEHGYKGAFEMAVTVDLLFGYDATTGLVDDHQYAQVTDALALDPDNQAFMRQANPKALEDMAERLLEAAQRGLWQNPGAHADALRDLLLELDAEAEGATDQKQPSPRFQPTGTDS</sequence>
<dbReference type="OrthoDB" id="9757976at2"/>
<evidence type="ECO:0000256" key="1">
    <source>
        <dbReference type="NCBIfam" id="TIGR02257"/>
    </source>
</evidence>
<proteinExistence type="predicted"/>
<accession>A0A4Z0WEI6</accession>
<dbReference type="CDD" id="cd10150">
    <property type="entry name" value="CobN_like"/>
    <property type="match status" value="1"/>
</dbReference>
<dbReference type="GO" id="GO:0051116">
    <property type="term" value="F:cobaltochelatase activity"/>
    <property type="evidence" value="ECO:0007669"/>
    <property type="project" value="UniProtKB-UniRule"/>
</dbReference>
<dbReference type="InterPro" id="IPR011953">
    <property type="entry name" value="Cobalto_CobN"/>
</dbReference>
<dbReference type="NCBIfam" id="TIGR02257">
    <property type="entry name" value="cobalto_cobN"/>
    <property type="match status" value="1"/>
</dbReference>
<protein>
    <recommendedName>
        <fullName evidence="1">Cobaltochelatase subunit CobN</fullName>
        <ecNumber evidence="1">6.6.1.2</ecNumber>
    </recommendedName>
</protein>
<dbReference type="Proteomes" id="UP000297475">
    <property type="component" value="Unassembled WGS sequence"/>
</dbReference>
<organism evidence="4 5">
    <name type="scientific">Natronospirillum operosum</name>
    <dbReference type="NCBI Taxonomy" id="2759953"/>
    <lineage>
        <taxon>Bacteria</taxon>
        <taxon>Pseudomonadati</taxon>
        <taxon>Pseudomonadota</taxon>
        <taxon>Gammaproteobacteria</taxon>
        <taxon>Oceanospirillales</taxon>
        <taxon>Natronospirillaceae</taxon>
        <taxon>Natronospirillum</taxon>
    </lineage>
</organism>
<name>A0A4Z0WEI6_9GAMM</name>
<evidence type="ECO:0000259" key="3">
    <source>
        <dbReference type="Pfam" id="PF02514"/>
    </source>
</evidence>
<feature type="domain" description="CobN/magnesium chelatase" evidence="3">
    <location>
        <begin position="140"/>
        <end position="1253"/>
    </location>
</feature>
<keyword evidence="5" id="KW-1185">Reference proteome</keyword>
<dbReference type="PANTHER" id="PTHR44119">
    <property type="entry name" value="MAGNESIUM-CHELATASE SUBUNIT CHLH, CHLOROPLASTIC"/>
    <property type="match status" value="1"/>
</dbReference>
<evidence type="ECO:0000313" key="4">
    <source>
        <dbReference type="EMBL" id="TGG93872.1"/>
    </source>
</evidence>
<comment type="caution">
    <text evidence="4">The sequence shown here is derived from an EMBL/GenBank/DDBJ whole genome shotgun (WGS) entry which is preliminary data.</text>
</comment>
<feature type="region of interest" description="Disordered" evidence="2">
    <location>
        <begin position="1270"/>
        <end position="1291"/>
    </location>
</feature>
<evidence type="ECO:0000256" key="2">
    <source>
        <dbReference type="SAM" id="MobiDB-lite"/>
    </source>
</evidence>
<reference evidence="4 5" key="1">
    <citation type="submission" date="2019-04" db="EMBL/GenBank/DDBJ databases">
        <title>Natronospirillum operosus gen. nov., sp. nov., a haloalkaliphilic satellite isolated from decaying biomass of laboratory culture of cyanobacterium Geitlerinema sp. and proposal of Natronospirillaceae fam. nov. and Saccharospirillaceae fam. nov.</title>
        <authorList>
            <person name="Kevbrin V."/>
            <person name="Boltyanskaya Y."/>
            <person name="Koziaeva V."/>
            <person name="Grouzdev D.S."/>
            <person name="Park M."/>
            <person name="Cho J."/>
        </authorList>
    </citation>
    <scope>NUCLEOTIDE SEQUENCE [LARGE SCALE GENOMIC DNA]</scope>
    <source>
        <strain evidence="4 5">G-116</strain>
    </source>
</reference>
<feature type="compositionally biased region" description="Polar residues" evidence="2">
    <location>
        <begin position="1276"/>
        <end position="1291"/>
    </location>
</feature>
<dbReference type="InterPro" id="IPR003672">
    <property type="entry name" value="CobN/Mg_chltase"/>
</dbReference>
<evidence type="ECO:0000313" key="5">
    <source>
        <dbReference type="Proteomes" id="UP000297475"/>
    </source>
</evidence>
<dbReference type="EMBL" id="SRMF01000002">
    <property type="protein sequence ID" value="TGG93872.1"/>
    <property type="molecule type" value="Genomic_DNA"/>
</dbReference>
<keyword evidence="4" id="KW-0436">Ligase</keyword>
<dbReference type="Pfam" id="PF02514">
    <property type="entry name" value="CobN-Mg_chel"/>
    <property type="match status" value="1"/>
</dbReference>
<dbReference type="RefSeq" id="WP_135482395.1">
    <property type="nucleotide sequence ID" value="NZ_SRMF01000002.1"/>
</dbReference>